<evidence type="ECO:0000313" key="1">
    <source>
        <dbReference type="EMBL" id="CAH3186290.1"/>
    </source>
</evidence>
<dbReference type="Gene3D" id="2.60.20.10">
    <property type="entry name" value="Crystallins"/>
    <property type="match status" value="1"/>
</dbReference>
<proteinExistence type="predicted"/>
<keyword evidence="2" id="KW-1185">Reference proteome</keyword>
<organism evidence="1 2">
    <name type="scientific">Porites lobata</name>
    <dbReference type="NCBI Taxonomy" id="104759"/>
    <lineage>
        <taxon>Eukaryota</taxon>
        <taxon>Metazoa</taxon>
        <taxon>Cnidaria</taxon>
        <taxon>Anthozoa</taxon>
        <taxon>Hexacorallia</taxon>
        <taxon>Scleractinia</taxon>
        <taxon>Fungiina</taxon>
        <taxon>Poritidae</taxon>
        <taxon>Porites</taxon>
    </lineage>
</organism>
<evidence type="ECO:0000313" key="2">
    <source>
        <dbReference type="Proteomes" id="UP001159405"/>
    </source>
</evidence>
<accession>A0ABN8S4U9</accession>
<name>A0ABN8S4U9_9CNID</name>
<dbReference type="Proteomes" id="UP001159405">
    <property type="component" value="Unassembled WGS sequence"/>
</dbReference>
<dbReference type="EMBL" id="CALNXK010000473">
    <property type="protein sequence ID" value="CAH3186290.1"/>
    <property type="molecule type" value="Genomic_DNA"/>
</dbReference>
<reference evidence="1 2" key="1">
    <citation type="submission" date="2022-05" db="EMBL/GenBank/DDBJ databases">
        <authorList>
            <consortium name="Genoscope - CEA"/>
            <person name="William W."/>
        </authorList>
    </citation>
    <scope>NUCLEOTIDE SEQUENCE [LARGE SCALE GENOMIC DNA]</scope>
</reference>
<comment type="caution">
    <text evidence="1">The sequence shown here is derived from an EMBL/GenBank/DDBJ whole genome shotgun (WGS) entry which is preliminary data.</text>
</comment>
<protein>
    <submittedName>
        <fullName evidence="1">Uncharacterized protein</fullName>
    </submittedName>
</protein>
<gene>
    <name evidence="1" type="ORF">PLOB_00034554</name>
</gene>
<feature type="non-terminal residue" evidence="1">
    <location>
        <position position="1"/>
    </location>
</feature>
<sequence>VKKGCVSIFDAWQAKLGSAMSITLYDEQSNPSKFAGSKPNLKELGNYKTATVTAGIWIFYTDINYNKEGNKEGKNQTFKFVQGLRLDPVQIDSVNGSMFLVDEGLILFEHFGFGGDRKVLRI</sequence>